<dbReference type="PROSITE" id="PS51257">
    <property type="entry name" value="PROKAR_LIPOPROTEIN"/>
    <property type="match status" value="1"/>
</dbReference>
<feature type="compositionally biased region" description="Low complexity" evidence="1">
    <location>
        <begin position="160"/>
        <end position="172"/>
    </location>
</feature>
<dbReference type="Proteomes" id="UP000749040">
    <property type="component" value="Unassembled WGS sequence"/>
</dbReference>
<proteinExistence type="predicted"/>
<evidence type="ECO:0000256" key="1">
    <source>
        <dbReference type="SAM" id="MobiDB-lite"/>
    </source>
</evidence>
<evidence type="ECO:0000313" key="3">
    <source>
        <dbReference type="Proteomes" id="UP000749040"/>
    </source>
</evidence>
<sequence>MRTSRVFGGTAARTAAVLAVAGGLLTGCGIRSTSVPVDAGPAPSREACAVPRTNPTPGPDTVLRQVYLVCGMQIAPVRRLVPADASARSLLAQLQRSLLPEETTAGFVSAVPGTLEFVPAWKGDPPGTLRLNQDLDELPSFALAQIVCTLTDPPSPATTPAPTLTLGGATPGSKPRTYSCTSDLRTRPEAADSAGTPAK</sequence>
<protein>
    <recommendedName>
        <fullName evidence="4">Lipoprotein</fullName>
    </recommendedName>
</protein>
<comment type="caution">
    <text evidence="2">The sequence shown here is derived from an EMBL/GenBank/DDBJ whole genome shotgun (WGS) entry which is preliminary data.</text>
</comment>
<evidence type="ECO:0000313" key="2">
    <source>
        <dbReference type="EMBL" id="MBM9504625.1"/>
    </source>
</evidence>
<name>A0ABS2TMP7_9ACTN</name>
<evidence type="ECO:0008006" key="4">
    <source>
        <dbReference type="Google" id="ProtNLM"/>
    </source>
</evidence>
<gene>
    <name evidence="2" type="ORF">ITX44_08750</name>
</gene>
<keyword evidence="3" id="KW-1185">Reference proteome</keyword>
<organism evidence="2 3">
    <name type="scientific">Actinacidiphila acididurans</name>
    <dbReference type="NCBI Taxonomy" id="2784346"/>
    <lineage>
        <taxon>Bacteria</taxon>
        <taxon>Bacillati</taxon>
        <taxon>Actinomycetota</taxon>
        <taxon>Actinomycetes</taxon>
        <taxon>Kitasatosporales</taxon>
        <taxon>Streptomycetaceae</taxon>
        <taxon>Actinacidiphila</taxon>
    </lineage>
</organism>
<reference evidence="2 3" key="1">
    <citation type="submission" date="2021-01" db="EMBL/GenBank/DDBJ databases">
        <title>Streptomyces acididurans sp. nov., isolated from a peat swamp forest soil.</title>
        <authorList>
            <person name="Chantavorakit T."/>
            <person name="Duangmal K."/>
        </authorList>
    </citation>
    <scope>NUCLEOTIDE SEQUENCE [LARGE SCALE GENOMIC DNA]</scope>
    <source>
        <strain evidence="2 3">KK5PA1</strain>
    </source>
</reference>
<dbReference type="RefSeq" id="WP_205356499.1">
    <property type="nucleotide sequence ID" value="NZ_JADKYB010000004.1"/>
</dbReference>
<accession>A0ABS2TMP7</accession>
<dbReference type="EMBL" id="JADKYB010000004">
    <property type="protein sequence ID" value="MBM9504625.1"/>
    <property type="molecule type" value="Genomic_DNA"/>
</dbReference>
<feature type="region of interest" description="Disordered" evidence="1">
    <location>
        <begin position="153"/>
        <end position="199"/>
    </location>
</feature>